<accession>A0ABS2YWU0</accession>
<evidence type="ECO:0000256" key="4">
    <source>
        <dbReference type="SAM" id="Phobius"/>
    </source>
</evidence>
<keyword evidence="4" id="KW-0472">Membrane</keyword>
<evidence type="ECO:0000256" key="3">
    <source>
        <dbReference type="SAM" id="MobiDB-lite"/>
    </source>
</evidence>
<evidence type="ECO:0000313" key="7">
    <source>
        <dbReference type="EMBL" id="MBN3290954.1"/>
    </source>
</evidence>
<dbReference type="PANTHER" id="PTHR11481:SF64">
    <property type="entry name" value="FC RECEPTOR-LIKE PROTEIN 4"/>
    <property type="match status" value="1"/>
</dbReference>
<evidence type="ECO:0000256" key="1">
    <source>
        <dbReference type="ARBA" id="ARBA00022729"/>
    </source>
</evidence>
<keyword evidence="1 5" id="KW-0732">Signal</keyword>
<dbReference type="EMBL" id="JAAWVN010010299">
    <property type="protein sequence ID" value="MBN3290954.1"/>
    <property type="molecule type" value="Genomic_DNA"/>
</dbReference>
<protein>
    <submittedName>
        <fullName evidence="7">FCRLA protein</fullName>
    </submittedName>
</protein>
<evidence type="ECO:0000259" key="6">
    <source>
        <dbReference type="PROSITE" id="PS50835"/>
    </source>
</evidence>
<feature type="chain" id="PRO_5045795060" evidence="5">
    <location>
        <begin position="22"/>
        <end position="451"/>
    </location>
</feature>
<keyword evidence="8" id="KW-1185">Reference proteome</keyword>
<dbReference type="InterPro" id="IPR003599">
    <property type="entry name" value="Ig_sub"/>
</dbReference>
<dbReference type="InterPro" id="IPR050488">
    <property type="entry name" value="Ig_Fc_receptor"/>
</dbReference>
<feature type="domain" description="Ig-like" evidence="6">
    <location>
        <begin position="26"/>
        <end position="202"/>
    </location>
</feature>
<dbReference type="InterPro" id="IPR013783">
    <property type="entry name" value="Ig-like_fold"/>
</dbReference>
<dbReference type="Pfam" id="PF13927">
    <property type="entry name" value="Ig_3"/>
    <property type="match status" value="1"/>
</dbReference>
<dbReference type="CDD" id="cd00096">
    <property type="entry name" value="Ig"/>
    <property type="match status" value="1"/>
</dbReference>
<dbReference type="SMART" id="SM00408">
    <property type="entry name" value="IGc2"/>
    <property type="match status" value="2"/>
</dbReference>
<keyword evidence="2" id="KW-1015">Disulfide bond</keyword>
<dbReference type="SUPFAM" id="SSF48726">
    <property type="entry name" value="Immunoglobulin"/>
    <property type="match status" value="3"/>
</dbReference>
<dbReference type="SMART" id="SM00409">
    <property type="entry name" value="IG"/>
    <property type="match status" value="3"/>
</dbReference>
<organism evidence="7 8">
    <name type="scientific">Polypterus senegalus</name>
    <name type="common">Senegal bichir</name>
    <dbReference type="NCBI Taxonomy" id="55291"/>
    <lineage>
        <taxon>Eukaryota</taxon>
        <taxon>Metazoa</taxon>
        <taxon>Chordata</taxon>
        <taxon>Craniata</taxon>
        <taxon>Vertebrata</taxon>
        <taxon>Euteleostomi</taxon>
        <taxon>Actinopterygii</taxon>
        <taxon>Polypteriformes</taxon>
        <taxon>Polypteridae</taxon>
        <taxon>Polypterus</taxon>
    </lineage>
</organism>
<proteinExistence type="predicted"/>
<feature type="non-terminal residue" evidence="7">
    <location>
        <position position="1"/>
    </location>
</feature>
<feature type="region of interest" description="Disordered" evidence="3">
    <location>
        <begin position="428"/>
        <end position="451"/>
    </location>
</feature>
<keyword evidence="4" id="KW-1133">Transmembrane helix</keyword>
<dbReference type="PROSITE" id="PS50835">
    <property type="entry name" value="IG_LIKE"/>
    <property type="match status" value="2"/>
</dbReference>
<dbReference type="Pfam" id="PF13895">
    <property type="entry name" value="Ig_2"/>
    <property type="match status" value="1"/>
</dbReference>
<feature type="non-terminal residue" evidence="7">
    <location>
        <position position="451"/>
    </location>
</feature>
<reference evidence="7" key="1">
    <citation type="journal article" date="2021" name="Cell">
        <title>Tracing the genetic footprints of vertebrate landing in non-teleost ray-finned fishes.</title>
        <authorList>
            <person name="Bi X."/>
            <person name="Wang K."/>
            <person name="Yang L."/>
            <person name="Pan H."/>
            <person name="Jiang H."/>
            <person name="Wei Q."/>
            <person name="Fang M."/>
            <person name="Yu H."/>
            <person name="Zhu C."/>
            <person name="Cai Y."/>
            <person name="He Y."/>
            <person name="Gan X."/>
            <person name="Zeng H."/>
            <person name="Yu D."/>
            <person name="Zhu Y."/>
            <person name="Jiang H."/>
            <person name="Qiu Q."/>
            <person name="Yang H."/>
            <person name="Zhang Y.E."/>
            <person name="Wang W."/>
            <person name="Zhu M."/>
            <person name="He S."/>
            <person name="Zhang G."/>
        </authorList>
    </citation>
    <scope>NUCLEOTIDE SEQUENCE</scope>
    <source>
        <strain evidence="7">Bchr_001</strain>
    </source>
</reference>
<feature type="signal peptide" evidence="5">
    <location>
        <begin position="1"/>
        <end position="21"/>
    </location>
</feature>
<dbReference type="InterPro" id="IPR003598">
    <property type="entry name" value="Ig_sub2"/>
</dbReference>
<evidence type="ECO:0000256" key="5">
    <source>
        <dbReference type="SAM" id="SignalP"/>
    </source>
</evidence>
<evidence type="ECO:0000313" key="8">
    <source>
        <dbReference type="Proteomes" id="UP001166052"/>
    </source>
</evidence>
<name>A0ABS2YWU0_POLSE</name>
<gene>
    <name evidence="7" type="primary">Fcrla_0</name>
    <name evidence="7" type="ORF">GTO92_0016884</name>
</gene>
<feature type="transmembrane region" description="Helical" evidence="4">
    <location>
        <begin position="307"/>
        <end position="328"/>
    </location>
</feature>
<dbReference type="Gene3D" id="2.60.40.10">
    <property type="entry name" value="Immunoglobulins"/>
    <property type="match status" value="3"/>
</dbReference>
<feature type="domain" description="Ig-like" evidence="6">
    <location>
        <begin position="204"/>
        <end position="289"/>
    </location>
</feature>
<dbReference type="InterPro" id="IPR007110">
    <property type="entry name" value="Ig-like_dom"/>
</dbReference>
<dbReference type="InterPro" id="IPR036179">
    <property type="entry name" value="Ig-like_dom_sf"/>
</dbReference>
<dbReference type="PANTHER" id="PTHR11481">
    <property type="entry name" value="IMMUNOGLOBULIN FC RECEPTOR"/>
    <property type="match status" value="1"/>
</dbReference>
<dbReference type="Proteomes" id="UP001166052">
    <property type="component" value="Unassembled WGS sequence"/>
</dbReference>
<sequence>MKISEFCLLVCLTAVMPSAQNEEEKPKVTLKISKEKKPLYVGDTVTLECSIDSDKSDSTGWKYVWYKNGQVSSRVQQIEEVTVTQAGSTQYLCGVKRADDNHNVYSEPVSLTVMERKVKLELKPDGEIFEGDKISLHCRLDGDPVGWTYELYNREGGYPFQAQNDSTLTISPVNLSHKGDYWCRAVKQELNLPTTTVRLEVSALQVTLSVSPSSSVKEGDSLNLTCTWTGGKSSALNFTFSFQRNNVTVKNNNKSAVFSIKQADESHGGSYGCAVQLPGGGKSYSNEIEIQVQDAPVEDYQDNPLTIVYLSVGLSLGFLILLLLLFVYHRTRGIGGKTISRMEKEEEVITSNGGAQQIDTFNKEEEDPGKLYSELVDPPMDKSKGAAVESHDDVVYSDLVKEKLMKKREEMPEASPEVMYSDIKLKNATGASPAADPNSLYASVIPRKDKK</sequence>
<keyword evidence="4" id="KW-0812">Transmembrane</keyword>
<evidence type="ECO:0000256" key="2">
    <source>
        <dbReference type="ARBA" id="ARBA00023157"/>
    </source>
</evidence>
<comment type="caution">
    <text evidence="7">The sequence shown here is derived from an EMBL/GenBank/DDBJ whole genome shotgun (WGS) entry which is preliminary data.</text>
</comment>